<evidence type="ECO:0000256" key="5">
    <source>
        <dbReference type="ARBA" id="ARBA00022777"/>
    </source>
</evidence>
<dbReference type="SUPFAM" id="SSF52402">
    <property type="entry name" value="Adenine nucleotide alpha hydrolases-like"/>
    <property type="match status" value="1"/>
</dbReference>
<dbReference type="SMART" id="SM00220">
    <property type="entry name" value="S_TKc"/>
    <property type="match status" value="1"/>
</dbReference>
<dbReference type="Gene3D" id="3.40.50.620">
    <property type="entry name" value="HUPs"/>
    <property type="match status" value="1"/>
</dbReference>
<dbReference type="InterPro" id="IPR011009">
    <property type="entry name" value="Kinase-like_dom_sf"/>
</dbReference>
<evidence type="ECO:0000256" key="6">
    <source>
        <dbReference type="ARBA" id="ARBA00022786"/>
    </source>
</evidence>
<gene>
    <name evidence="13 14" type="primary">LOC104600499</name>
</gene>
<organism evidence="12 13">
    <name type="scientific">Nelumbo nucifera</name>
    <name type="common">Sacred lotus</name>
    <dbReference type="NCBI Taxonomy" id="4432"/>
    <lineage>
        <taxon>Eukaryota</taxon>
        <taxon>Viridiplantae</taxon>
        <taxon>Streptophyta</taxon>
        <taxon>Embryophyta</taxon>
        <taxon>Tracheophyta</taxon>
        <taxon>Spermatophyta</taxon>
        <taxon>Magnoliopsida</taxon>
        <taxon>Proteales</taxon>
        <taxon>Nelumbonaceae</taxon>
        <taxon>Nelumbo</taxon>
    </lineage>
</organism>
<evidence type="ECO:0000256" key="1">
    <source>
        <dbReference type="ARBA" id="ARBA00000900"/>
    </source>
</evidence>
<evidence type="ECO:0000313" key="14">
    <source>
        <dbReference type="RefSeq" id="XP_010261771.1"/>
    </source>
</evidence>
<protein>
    <submittedName>
        <fullName evidence="13 14">U-box domain-containing protein 35-like</fullName>
    </submittedName>
</protein>
<reference evidence="13 14" key="1">
    <citation type="submission" date="2025-04" db="UniProtKB">
        <authorList>
            <consortium name="RefSeq"/>
        </authorList>
    </citation>
    <scope>IDENTIFICATION</scope>
</reference>
<feature type="compositionally biased region" description="Low complexity" evidence="10">
    <location>
        <begin position="329"/>
        <end position="343"/>
    </location>
</feature>
<dbReference type="RefSeq" id="XP_010261770.1">
    <property type="nucleotide sequence ID" value="XM_010263468.1"/>
</dbReference>
<dbReference type="GeneID" id="104600499"/>
<dbReference type="SUPFAM" id="SSF56112">
    <property type="entry name" value="Protein kinase-like (PK-like)"/>
    <property type="match status" value="1"/>
</dbReference>
<sequence>MNKSSGQRYLDNEDTGLVAVAIDTDKGSQHALRWTADHLASKAQPFILLHVRKKPLTIPTPSGRQVPISEVNEEVAYAFLEQADLQTKEILLPYQCYCNRRGLQYKEVIIDDTDVPRAIVNYVLQENIDKLVLGASSRNAIMRTFKGADVPTSVSKAAPEFCSVYVISKGRISSVRPATNPNRHPGKGQSNNVLESSAKFQSTKSEPSVPPQVDIAPHCLLARSKKLGHGHEGGLSMRGYDCKMAEKINLAIQGGGQLDSPYQNSASCPSSIDQQVNYYQRDNADFGSQRPRLPNLYRDYPDELKKSFESNRSDLTRSFESNRSELTMSCESSRNSFESSRNSTDSNRSGGQMHIIESHRIGGYLRSFESNTSSLPNWSGASSSYEHSPSAFQEDLESLEDGDAELRRLKLELQQTMDVYNKACKDALSAHQMVNDLNSRRAEEAAIQMAENERERYRTYPEASQIAQVAEIETNKRINAENKLLQEMENKKVFDSLSVDVRYRRYTAQEIQKATDCFSEDLKIGEGGYGPVFKGTLDHTLVAIKILQSNASQGMRQFQQEVEVLSCIRHPNMVLLMGACPEYGSLVYEFMANGSLEDRLFCRDNTPPLSWQLRFKIAAEVATGLLFLHQTKPEPLVHRDLKPANILLDSNFTSKIADVGLARLLPPSVAKDVTQYHMTAAAGTFCYIDPEYQKSGMLCIKSDIYALGIIFLQLITARPPMGLAHNMEEAMEVGELEEMLDPKVPDWPMEETIQFAKLALKCCELRRKDRPDLGTVVLPVLNRLRDLAYQSLSNLMVSALQHRGLP</sequence>
<dbReference type="FunFam" id="1.10.510.10:FF:001023">
    <property type="entry name" value="Os07g0541700 protein"/>
    <property type="match status" value="1"/>
</dbReference>
<comment type="catalytic activity">
    <reaction evidence="8">
        <text>L-threonyl-[protein] + ATP = O-phospho-L-threonyl-[protein] + ADP + H(+)</text>
        <dbReference type="Rhea" id="RHEA:46608"/>
        <dbReference type="Rhea" id="RHEA-COMP:11060"/>
        <dbReference type="Rhea" id="RHEA-COMP:11605"/>
        <dbReference type="ChEBI" id="CHEBI:15378"/>
        <dbReference type="ChEBI" id="CHEBI:30013"/>
        <dbReference type="ChEBI" id="CHEBI:30616"/>
        <dbReference type="ChEBI" id="CHEBI:61977"/>
        <dbReference type="ChEBI" id="CHEBI:456216"/>
        <dbReference type="EC" id="2.7.11.1"/>
    </reaction>
</comment>
<dbReference type="InterPro" id="IPR008271">
    <property type="entry name" value="Ser/Thr_kinase_AS"/>
</dbReference>
<keyword evidence="7" id="KW-0067">ATP-binding</keyword>
<dbReference type="PANTHER" id="PTHR45647:SF139">
    <property type="entry name" value="OS02G0152300 PROTEIN"/>
    <property type="match status" value="1"/>
</dbReference>
<evidence type="ECO:0000313" key="12">
    <source>
        <dbReference type="Proteomes" id="UP000189703"/>
    </source>
</evidence>
<dbReference type="KEGG" id="nnu:104600499"/>
<evidence type="ECO:0000256" key="10">
    <source>
        <dbReference type="SAM" id="MobiDB-lite"/>
    </source>
</evidence>
<dbReference type="InterPro" id="IPR000719">
    <property type="entry name" value="Prot_kinase_dom"/>
</dbReference>
<comment type="catalytic activity">
    <reaction evidence="9">
        <text>L-seryl-[protein] + ATP = O-phospho-L-seryl-[protein] + ADP + H(+)</text>
        <dbReference type="Rhea" id="RHEA:17989"/>
        <dbReference type="Rhea" id="RHEA-COMP:9863"/>
        <dbReference type="Rhea" id="RHEA-COMP:11604"/>
        <dbReference type="ChEBI" id="CHEBI:15378"/>
        <dbReference type="ChEBI" id="CHEBI:29999"/>
        <dbReference type="ChEBI" id="CHEBI:30616"/>
        <dbReference type="ChEBI" id="CHEBI:83421"/>
        <dbReference type="ChEBI" id="CHEBI:456216"/>
        <dbReference type="EC" id="2.7.11.1"/>
    </reaction>
</comment>
<dbReference type="InterPro" id="IPR006016">
    <property type="entry name" value="UspA"/>
</dbReference>
<dbReference type="Pfam" id="PF00069">
    <property type="entry name" value="Pkinase"/>
    <property type="match status" value="1"/>
</dbReference>
<feature type="region of interest" description="Disordered" evidence="10">
    <location>
        <begin position="319"/>
        <end position="351"/>
    </location>
</feature>
<dbReference type="FunFam" id="3.30.200.20:FF:000162">
    <property type="entry name" value="Adenine nucleotide alpha hydrolase-like domain kinase"/>
    <property type="match status" value="1"/>
</dbReference>
<keyword evidence="3" id="KW-0808">Transferase</keyword>
<evidence type="ECO:0000256" key="9">
    <source>
        <dbReference type="ARBA" id="ARBA00048679"/>
    </source>
</evidence>
<dbReference type="Gene3D" id="3.30.200.20">
    <property type="entry name" value="Phosphorylase Kinase, domain 1"/>
    <property type="match status" value="1"/>
</dbReference>
<dbReference type="PROSITE" id="PS50011">
    <property type="entry name" value="PROTEIN_KINASE_DOM"/>
    <property type="match status" value="1"/>
</dbReference>
<dbReference type="InterPro" id="IPR051348">
    <property type="entry name" value="U-box_ubiquitin_ligases"/>
</dbReference>
<dbReference type="eggNOG" id="ENOG502SKZ9">
    <property type="taxonomic scope" value="Eukaryota"/>
</dbReference>
<evidence type="ECO:0000259" key="11">
    <source>
        <dbReference type="PROSITE" id="PS50011"/>
    </source>
</evidence>
<keyword evidence="12" id="KW-1185">Reference proteome</keyword>
<evidence type="ECO:0000256" key="4">
    <source>
        <dbReference type="ARBA" id="ARBA00022741"/>
    </source>
</evidence>
<dbReference type="PANTHER" id="PTHR45647">
    <property type="entry name" value="OS02G0152300 PROTEIN"/>
    <property type="match status" value="1"/>
</dbReference>
<keyword evidence="6" id="KW-0833">Ubl conjugation pathway</keyword>
<dbReference type="PROSITE" id="PS00108">
    <property type="entry name" value="PROTEIN_KINASE_ST"/>
    <property type="match status" value="1"/>
</dbReference>
<keyword evidence="4" id="KW-0547">Nucleotide-binding</keyword>
<dbReference type="Proteomes" id="UP000189703">
    <property type="component" value="Unplaced"/>
</dbReference>
<evidence type="ECO:0000256" key="3">
    <source>
        <dbReference type="ARBA" id="ARBA00022679"/>
    </source>
</evidence>
<dbReference type="AlphaFoldDB" id="A0A1U8AI31"/>
<dbReference type="GO" id="GO:0004674">
    <property type="term" value="F:protein serine/threonine kinase activity"/>
    <property type="evidence" value="ECO:0007669"/>
    <property type="project" value="UniProtKB-KW"/>
</dbReference>
<comment type="catalytic activity">
    <reaction evidence="1">
        <text>S-ubiquitinyl-[E2 ubiquitin-conjugating enzyme]-L-cysteine + [acceptor protein]-L-lysine = [E2 ubiquitin-conjugating enzyme]-L-cysteine + N(6)-ubiquitinyl-[acceptor protein]-L-lysine.</text>
        <dbReference type="EC" id="2.3.2.27"/>
    </reaction>
</comment>
<feature type="domain" description="Protein kinase" evidence="11">
    <location>
        <begin position="518"/>
        <end position="781"/>
    </location>
</feature>
<accession>A0A1U8AI31</accession>
<dbReference type="CDD" id="cd01989">
    <property type="entry name" value="USP_STK_Ubox_N"/>
    <property type="match status" value="1"/>
</dbReference>
<dbReference type="OMA" id="SQEFPYG"/>
<evidence type="ECO:0000256" key="8">
    <source>
        <dbReference type="ARBA" id="ARBA00047899"/>
    </source>
</evidence>
<evidence type="ECO:0000256" key="7">
    <source>
        <dbReference type="ARBA" id="ARBA00022840"/>
    </source>
</evidence>
<evidence type="ECO:0000256" key="2">
    <source>
        <dbReference type="ARBA" id="ARBA00022527"/>
    </source>
</evidence>
<evidence type="ECO:0000313" key="13">
    <source>
        <dbReference type="RefSeq" id="XP_010261770.1"/>
    </source>
</evidence>
<dbReference type="RefSeq" id="XP_010261771.1">
    <property type="nucleotide sequence ID" value="XM_010263469.1"/>
</dbReference>
<dbReference type="Gene3D" id="1.10.510.10">
    <property type="entry name" value="Transferase(Phosphotransferase) domain 1"/>
    <property type="match status" value="1"/>
</dbReference>
<dbReference type="Pfam" id="PF00582">
    <property type="entry name" value="Usp"/>
    <property type="match status" value="1"/>
</dbReference>
<proteinExistence type="predicted"/>
<dbReference type="GO" id="GO:0061630">
    <property type="term" value="F:ubiquitin protein ligase activity"/>
    <property type="evidence" value="ECO:0007669"/>
    <property type="project" value="UniProtKB-EC"/>
</dbReference>
<dbReference type="InterPro" id="IPR014729">
    <property type="entry name" value="Rossmann-like_a/b/a_fold"/>
</dbReference>
<keyword evidence="5" id="KW-0418">Kinase</keyword>
<keyword evidence="2" id="KW-0723">Serine/threonine-protein kinase</keyword>
<dbReference type="GO" id="GO:0005524">
    <property type="term" value="F:ATP binding"/>
    <property type="evidence" value="ECO:0007669"/>
    <property type="project" value="UniProtKB-KW"/>
</dbReference>
<dbReference type="OrthoDB" id="4062651at2759"/>
<name>A0A1U8AI31_NELNU</name>